<protein>
    <submittedName>
        <fullName evidence="1">Uncharacterized protein</fullName>
    </submittedName>
</protein>
<comment type="caution">
    <text evidence="1">The sequence shown here is derived from an EMBL/GenBank/DDBJ whole genome shotgun (WGS) entry which is preliminary data.</text>
</comment>
<keyword evidence="2" id="KW-1185">Reference proteome</keyword>
<dbReference type="AlphaFoldDB" id="A0A7W8JWX1"/>
<proteinExistence type="predicted"/>
<dbReference type="Proteomes" id="UP000552709">
    <property type="component" value="Unassembled WGS sequence"/>
</dbReference>
<dbReference type="RefSeq" id="WP_184135537.1">
    <property type="nucleotide sequence ID" value="NZ_JACHFL010000012.1"/>
</dbReference>
<sequence>MLCPAIHFGGMVFDDPTFGEPFEWRDVVVPPQVRRAVIEHLRAEVGLVPE</sequence>
<gene>
    <name evidence="1" type="ORF">HNQ08_003865</name>
</gene>
<reference evidence="1 2" key="1">
    <citation type="submission" date="2020-08" db="EMBL/GenBank/DDBJ databases">
        <title>Genomic Encyclopedia of Type Strains, Phase IV (KMG-IV): sequencing the most valuable type-strain genomes for metagenomic binning, comparative biology and taxonomic classification.</title>
        <authorList>
            <person name="Goeker M."/>
        </authorList>
    </citation>
    <scope>NUCLEOTIDE SEQUENCE [LARGE SCALE GENOMIC DNA]</scope>
    <source>
        <strain evidence="1 2">DSM 27939</strain>
    </source>
</reference>
<name>A0A7W8JWX1_9DEIO</name>
<dbReference type="EMBL" id="JACHFL010000012">
    <property type="protein sequence ID" value="MBB5364752.1"/>
    <property type="molecule type" value="Genomic_DNA"/>
</dbReference>
<accession>A0A7W8JWX1</accession>
<evidence type="ECO:0000313" key="2">
    <source>
        <dbReference type="Proteomes" id="UP000552709"/>
    </source>
</evidence>
<evidence type="ECO:0000313" key="1">
    <source>
        <dbReference type="EMBL" id="MBB5364752.1"/>
    </source>
</evidence>
<organism evidence="1 2">
    <name type="scientific">Deinococcus humi</name>
    <dbReference type="NCBI Taxonomy" id="662880"/>
    <lineage>
        <taxon>Bacteria</taxon>
        <taxon>Thermotogati</taxon>
        <taxon>Deinococcota</taxon>
        <taxon>Deinococci</taxon>
        <taxon>Deinococcales</taxon>
        <taxon>Deinococcaceae</taxon>
        <taxon>Deinococcus</taxon>
    </lineage>
</organism>